<organism evidence="2 3">
    <name type="scientific">Triparma verrucosa</name>
    <dbReference type="NCBI Taxonomy" id="1606542"/>
    <lineage>
        <taxon>Eukaryota</taxon>
        <taxon>Sar</taxon>
        <taxon>Stramenopiles</taxon>
        <taxon>Ochrophyta</taxon>
        <taxon>Bolidophyceae</taxon>
        <taxon>Parmales</taxon>
        <taxon>Triparmaceae</taxon>
        <taxon>Triparma</taxon>
    </lineage>
</organism>
<dbReference type="InterPro" id="IPR016024">
    <property type="entry name" value="ARM-type_fold"/>
</dbReference>
<dbReference type="SUPFAM" id="SSF48371">
    <property type="entry name" value="ARM repeat"/>
    <property type="match status" value="2"/>
</dbReference>
<evidence type="ECO:0000256" key="1">
    <source>
        <dbReference type="SAM" id="MobiDB-lite"/>
    </source>
</evidence>
<comment type="caution">
    <text evidence="2">The sequence shown here is derived from an EMBL/GenBank/DDBJ whole genome shotgun (WGS) entry which is preliminary data.</text>
</comment>
<dbReference type="InterPro" id="IPR030791">
    <property type="entry name" value="Rotatin"/>
</dbReference>
<dbReference type="PANTHER" id="PTHR31691">
    <property type="entry name" value="ROTATIN"/>
    <property type="match status" value="1"/>
</dbReference>
<sequence>MASIEARISASCDKLISLDHEIRLRNTRNLLSKLTSSLIPPHTLSTITVTSIPLPVVLVSSLRLTLQTATPESGYEDDLACTLNLLDMISSDPLSSKPVVLEALKSLDQLRETHGDKLKEMLKKVNGKGYDNLKPIDKISLKGVETVVEPVVDNYKIPGVIPSNPPPTTHPTQRLMLGWSDSAKDILYGGWCFPRVKLTGGDEKKLLEIEVSLGLKHDSTSLLFAVETLRDSTLTSFPPSVILERGSILLRLIENLQPTTTSTTLQTASLECLHVLILRLKISLESVYANATILGGHDAAYSIMEEGEVKNTDIREYRYPKSIATSEFQTSLNPTSHYTSTGPLNGKGNLSLGGAAYAIYRASVQFLDSPELGALAGEICNEAFRMMEEPWELKLSKLSSARISSALLSLACTLRSNLSHNEITNADIEGELRPELTLGLKHLTHLPPSCVTTDPYETSSTTLNALISKLDTIPTSSTLLKAKVTVPNVFKEAVKCVVHTSQEMRGCCRELAKALTPLAYTFDSKGTEMYENVYDIIESCMPAISLSFNSSQGGETYESLKCLKPLLYNTDASRLELGNYDRLVVDEFIGEVDKGKASDELLIDGLRLGRSRMFNFLRERVEDCEGLRDYIVREGTGLLDAIMVYGPSIDESCFKEMCKNLTEHVERNRHKFDTLEVNMSLFQCAALGGHFNLEVSNIVDSNLDERGEIFTMLRGIFCKVSRSVRERCCEFFEGGSFGEGIERYLEALEAGSDEREEYKVQDEVGIEIRDYRDLCKLMLAEHEDVDVKLKAANVLSDFVRDDTPAFKKYSSEDPQLIKDAFDKVVCPNLEVFSRLFKQLVLNSEDIRNGLLENHLKVKQLVLALTASPLNDERTDANKRAILDILNGLHRVAFDVSHYIPTAPSENYILPTVCRTFYYDSSVYTINDFILRPENDVVINRVFKGITTRQSKSLEERLNAVFMKIQMAEDGKAMKESVVECHSFLNCWVGWEDCLDDLKIIKALHRVLSVPPSSTRDHELLSTTLRLVNTLLPHVSAETFVSLVNSLTRIAQPVLDKDTVSPSMAEDGVDVSGLAVKNRYVDLTLKEQKRRERRGKRAIRALWKCRMEMIKFLFNAVTDDKCGEELLVYFIRDTGIVERLTEGYLDCHGENESLENFSLTARAQSSAISLLHVLLDNNGMPYEGKITAFFAEPPKDGGRESTHFETWIPKLIKLACNPARMPDSFQFKGPARSAALMLKTVSSFITSTKTTTTLLSTASSYRQLKEKAAWTLDSSNIDWSFKLLCDREAVVRSVGYGICGDLLNLAWARDLVMTARQDQDIDDELADGVERKFIRFSTSILEMACRAAADDSESPIVRSECFGLLRNAICIGGAALENNTSEVMDVIPSIGRMLSRASARMGQQMNKDEDTTTRGTDEDDVEEERRDYVDRLLLPTPTLLWAGIKLLMCLLEGTGDGEAPGAKDESTNSASPNNSLDSSFVQEGELVKHFYESGILSHAISLLNHEDLQNLTLLNTLAHLGVYPEDDEAQLALEDLEGSCGDMIRDVWYSVESSAAHACRACVFDMVALSISLGISSEDPAAEQTDVSQSLLRHTSILTHSFRSLTTEVVGLVAALKEQEGEGGTDAQTENLAAIGSCCECLREIVLASAVRDEQGNITGLSNLIPCVGAVPQALGVALAHLSSLSMTGFVMDDYIRIDNYLEDLDMACCSANRLSRLLFLVPGWGEGMLTERHGRGMSVLRALLDVHQGRVLKRIGAAELPLSERMLALQDRVVEGALVDECRASNCGALAAAIDCCRGSDDEEMVHLGDFAAATAVPDLVVELDDVCSLIALDGLRDSQGALLHGKGRRVAKKATYLDGTSDWKPDTNLAFDLSAILVVLRSALALDGGKEAALENAKFVPLLNKVWSIATDLEFGSDPSLATSKFFDTSLLQILLGVVLNFCVGSVRAKKAVDFGGRSGAVNTTTVTGKVVSLCLRKGLAGKPSREVVSLCFLILKSLALPPSPSRGPLATSSLYPSLMKECRAVLRPKNQASALPRYSARAKELLLGTLSLLINSTLDVPGRKSVLANYEGLSLLIDDLMSLSDLPSEIVNALLVVMRNVAMSTYKSSLLTKERLEYVVKKLFKEKNAAAALGCMWLILYKSEKAIAQIKADEKIYGDIMHAASVDRGRGGVGVKVATLLRDV</sequence>
<evidence type="ECO:0000313" key="2">
    <source>
        <dbReference type="EMBL" id="GMI14170.1"/>
    </source>
</evidence>
<proteinExistence type="predicted"/>
<keyword evidence="3" id="KW-1185">Reference proteome</keyword>
<name>A0A9W7FLD6_9STRA</name>
<evidence type="ECO:0000313" key="3">
    <source>
        <dbReference type="Proteomes" id="UP001165160"/>
    </source>
</evidence>
<dbReference type="EMBL" id="BRXX01000490">
    <property type="protein sequence ID" value="GMI14170.1"/>
    <property type="molecule type" value="Genomic_DNA"/>
</dbReference>
<feature type="region of interest" description="Disordered" evidence="1">
    <location>
        <begin position="1397"/>
        <end position="1423"/>
    </location>
</feature>
<dbReference type="GO" id="GO:0005813">
    <property type="term" value="C:centrosome"/>
    <property type="evidence" value="ECO:0007669"/>
    <property type="project" value="InterPro"/>
</dbReference>
<gene>
    <name evidence="2" type="ORF">TrVE_jg2719</name>
</gene>
<dbReference type="GO" id="GO:0044782">
    <property type="term" value="P:cilium organization"/>
    <property type="evidence" value="ECO:0007669"/>
    <property type="project" value="InterPro"/>
</dbReference>
<dbReference type="Proteomes" id="UP001165160">
    <property type="component" value="Unassembled WGS sequence"/>
</dbReference>
<feature type="compositionally biased region" description="Polar residues" evidence="1">
    <location>
        <begin position="1466"/>
        <end position="1476"/>
    </location>
</feature>
<feature type="region of interest" description="Disordered" evidence="1">
    <location>
        <begin position="1456"/>
        <end position="1476"/>
    </location>
</feature>
<protein>
    <submittedName>
        <fullName evidence="2">Uncharacterized protein</fullName>
    </submittedName>
</protein>
<feature type="compositionally biased region" description="Basic and acidic residues" evidence="1">
    <location>
        <begin position="1405"/>
        <end position="1415"/>
    </location>
</feature>
<accession>A0A9W7FLD6</accession>
<dbReference type="GO" id="GO:0036064">
    <property type="term" value="C:ciliary basal body"/>
    <property type="evidence" value="ECO:0007669"/>
    <property type="project" value="InterPro"/>
</dbReference>
<dbReference type="PANTHER" id="PTHR31691:SF1">
    <property type="entry name" value="ROTATIN"/>
    <property type="match status" value="1"/>
</dbReference>
<reference evidence="3" key="1">
    <citation type="journal article" date="2023" name="Commun. Biol.">
        <title>Genome analysis of Parmales, the sister group of diatoms, reveals the evolutionary specialization of diatoms from phago-mixotrophs to photoautotrophs.</title>
        <authorList>
            <person name="Ban H."/>
            <person name="Sato S."/>
            <person name="Yoshikawa S."/>
            <person name="Yamada K."/>
            <person name="Nakamura Y."/>
            <person name="Ichinomiya M."/>
            <person name="Sato N."/>
            <person name="Blanc-Mathieu R."/>
            <person name="Endo H."/>
            <person name="Kuwata A."/>
            <person name="Ogata H."/>
        </authorList>
    </citation>
    <scope>NUCLEOTIDE SEQUENCE [LARGE SCALE GENOMIC DNA]</scope>
    <source>
        <strain evidence="3">NIES 3699</strain>
    </source>
</reference>